<evidence type="ECO:0000313" key="2">
    <source>
        <dbReference type="Proteomes" id="UP001500620"/>
    </source>
</evidence>
<sequence length="331" mass="37416">MPLDDAVVTRWWRGPVQLYVVRDATGAVVGRTCLHTDAKFDAKLGRRNRLFGLTEFVDDDAVAAALFGLMDEHGRNADALFGPVALLPNQTGGVITSGFGERGFVDSAWNPEYYPAAYERHGFTRRFEADTWLCDLRGPESEPFSFDDTRIAAEGLAVRYGSRRRFAEQLPILREMLNASFAQLGYYTEISAEELAAQTDGLAYLLDEKLLLWLEKEGRPVAFIVTVPDVSEFLMRVRGRLGLLNQLRLLATRGRYRREAVLIIKGTVPGEQGKGYLSLLSRELYRNLRAGGYQALRSTYVERDNQGSQAQYRRMNGRPLHGYTFYERGPR</sequence>
<gene>
    <name evidence="1" type="ORF">GCM10022255_067010</name>
</gene>
<name>A0ABP8DHI8_9ACTN</name>
<reference evidence="2" key="1">
    <citation type="journal article" date="2019" name="Int. J. Syst. Evol. Microbiol.">
        <title>The Global Catalogue of Microorganisms (GCM) 10K type strain sequencing project: providing services to taxonomists for standard genome sequencing and annotation.</title>
        <authorList>
            <consortium name="The Broad Institute Genomics Platform"/>
            <consortium name="The Broad Institute Genome Sequencing Center for Infectious Disease"/>
            <person name="Wu L."/>
            <person name="Ma J."/>
        </authorList>
    </citation>
    <scope>NUCLEOTIDE SEQUENCE [LARGE SCALE GENOMIC DNA]</scope>
    <source>
        <strain evidence="2">JCM 17441</strain>
    </source>
</reference>
<dbReference type="Gene3D" id="3.40.630.30">
    <property type="match status" value="1"/>
</dbReference>
<accession>A0ABP8DHI8</accession>
<evidence type="ECO:0008006" key="3">
    <source>
        <dbReference type="Google" id="ProtNLM"/>
    </source>
</evidence>
<proteinExistence type="predicted"/>
<keyword evidence="2" id="KW-1185">Reference proteome</keyword>
<dbReference type="InterPro" id="IPR016181">
    <property type="entry name" value="Acyl_CoA_acyltransferase"/>
</dbReference>
<dbReference type="SUPFAM" id="SSF55729">
    <property type="entry name" value="Acyl-CoA N-acyltransferases (Nat)"/>
    <property type="match status" value="1"/>
</dbReference>
<comment type="caution">
    <text evidence="1">The sequence shown here is derived from an EMBL/GenBank/DDBJ whole genome shotgun (WGS) entry which is preliminary data.</text>
</comment>
<organism evidence="1 2">
    <name type="scientific">Dactylosporangium darangshiense</name>
    <dbReference type="NCBI Taxonomy" id="579108"/>
    <lineage>
        <taxon>Bacteria</taxon>
        <taxon>Bacillati</taxon>
        <taxon>Actinomycetota</taxon>
        <taxon>Actinomycetes</taxon>
        <taxon>Micromonosporales</taxon>
        <taxon>Micromonosporaceae</taxon>
        <taxon>Dactylosporangium</taxon>
    </lineage>
</organism>
<dbReference type="PANTHER" id="PTHR41368">
    <property type="entry name" value="PROTEIN YGHO"/>
    <property type="match status" value="1"/>
</dbReference>
<dbReference type="PANTHER" id="PTHR41368:SF1">
    <property type="entry name" value="PROTEIN YGHO"/>
    <property type="match status" value="1"/>
</dbReference>
<dbReference type="InterPro" id="IPR039968">
    <property type="entry name" value="BcerS-like"/>
</dbReference>
<dbReference type="EMBL" id="BAABAT010000022">
    <property type="protein sequence ID" value="GAA4255991.1"/>
    <property type="molecule type" value="Genomic_DNA"/>
</dbReference>
<dbReference type="Proteomes" id="UP001500620">
    <property type="component" value="Unassembled WGS sequence"/>
</dbReference>
<evidence type="ECO:0000313" key="1">
    <source>
        <dbReference type="EMBL" id="GAA4255991.1"/>
    </source>
</evidence>
<protein>
    <recommendedName>
        <fullName evidence="3">N-acetyltransferase domain-containing protein</fullName>
    </recommendedName>
</protein>